<dbReference type="PANTHER" id="PTHR43248:SF29">
    <property type="entry name" value="TRIPEPTIDYL AMINOPEPTIDASE"/>
    <property type="match status" value="1"/>
</dbReference>
<evidence type="ECO:0000256" key="1">
    <source>
        <dbReference type="ARBA" id="ARBA00010088"/>
    </source>
</evidence>
<dbReference type="Gene3D" id="3.40.50.1820">
    <property type="entry name" value="alpha/beta hydrolase"/>
    <property type="match status" value="1"/>
</dbReference>
<keyword evidence="8" id="KW-1185">Reference proteome</keyword>
<evidence type="ECO:0000259" key="6">
    <source>
        <dbReference type="Pfam" id="PF08386"/>
    </source>
</evidence>
<sequence>MWPGIAIGVVIALVVAGGAFGVVKLRDRDATGPSSTPSASGSGDAGASNTPTAAMPSTDASLARFYDQKLTWKSCGSDECASMSVPLDYADPTGKTIELKMVKVAATGKRVGSLVVNPGGPGGSAIQYAQSSSSWPSAISQHFDLIGVDPRGVGESTPLECLDTAGTDQVVASDPDPDTDAERATLDDLIKGFGDGCLAKSGDLAKHMSTVEVAKDMDVLRQLLGESKLDYFGASYGTFIGATYAGLFPTHVGRMVLDGAIDPALSNSELNLGQAHGFETALRAYVADCVSRGSCVLGDSVDAGTQKIRQFIDQLDAQPLPTNSSRKLTAGLGVLGIWLPLYVKSYWPILTQALTQAMDQGNGSTLLALADQYTSRGSSGYTDNSLNALYAVNCLDHDDSIPVDQVPSHYAEFEKASPTFGRIFAYSLSTCSTWPVQDKRTSHAISAKGAPPIVVVGTTRDPATPYAWAKGLARELDSGVFVSRNGDGHTGFNQGNSCVDSAVEDYLVEGKVPKNDLRC</sequence>
<dbReference type="PANTHER" id="PTHR43248">
    <property type="entry name" value="2-SUCCINYL-6-HYDROXY-2,4-CYCLOHEXADIENE-1-CARBOXYLATE SYNTHASE"/>
    <property type="match status" value="1"/>
</dbReference>
<name>A0A3L8P0H4_9ACTN</name>
<gene>
    <name evidence="7" type="ORF">D9V37_19820</name>
</gene>
<comment type="similarity">
    <text evidence="1">Belongs to the peptidase S33 family.</text>
</comment>
<dbReference type="SUPFAM" id="SSF53474">
    <property type="entry name" value="alpha/beta-Hydrolases"/>
    <property type="match status" value="1"/>
</dbReference>
<feature type="domain" description="Peptidase S33 tripeptidyl aminopeptidase-like C-terminal" evidence="6">
    <location>
        <begin position="418"/>
        <end position="519"/>
    </location>
</feature>
<evidence type="ECO:0000256" key="3">
    <source>
        <dbReference type="ARBA" id="ARBA00022801"/>
    </source>
</evidence>
<organism evidence="7 8">
    <name type="scientific">Nocardioides mangrovicus</name>
    <dbReference type="NCBI Taxonomy" id="2478913"/>
    <lineage>
        <taxon>Bacteria</taxon>
        <taxon>Bacillati</taxon>
        <taxon>Actinomycetota</taxon>
        <taxon>Actinomycetes</taxon>
        <taxon>Propionibacteriales</taxon>
        <taxon>Nocardioidaceae</taxon>
        <taxon>Nocardioides</taxon>
    </lineage>
</organism>
<dbReference type="EMBL" id="RDBE01000010">
    <property type="protein sequence ID" value="RLV48293.1"/>
    <property type="molecule type" value="Genomic_DNA"/>
</dbReference>
<comment type="caution">
    <text evidence="7">The sequence shown here is derived from an EMBL/GenBank/DDBJ whole genome shotgun (WGS) entry which is preliminary data.</text>
</comment>
<dbReference type="AlphaFoldDB" id="A0A3L8P0H4"/>
<feature type="compositionally biased region" description="Low complexity" evidence="4">
    <location>
        <begin position="31"/>
        <end position="48"/>
    </location>
</feature>
<evidence type="ECO:0000313" key="7">
    <source>
        <dbReference type="EMBL" id="RLV48293.1"/>
    </source>
</evidence>
<dbReference type="InterPro" id="IPR013595">
    <property type="entry name" value="Pept_S33_TAP-like_C"/>
</dbReference>
<reference evidence="7 8" key="1">
    <citation type="submission" date="2018-10" db="EMBL/GenBank/DDBJ databases">
        <title>Marmoricola sp. 4Q3S-7 whole genome shotgun sequence.</title>
        <authorList>
            <person name="Li F."/>
        </authorList>
    </citation>
    <scope>NUCLEOTIDE SEQUENCE [LARGE SCALE GENOMIC DNA]</scope>
    <source>
        <strain evidence="7 8">4Q3S-7</strain>
    </source>
</reference>
<evidence type="ECO:0000259" key="5">
    <source>
        <dbReference type="Pfam" id="PF00561"/>
    </source>
</evidence>
<feature type="region of interest" description="Disordered" evidence="4">
    <location>
        <begin position="27"/>
        <end position="54"/>
    </location>
</feature>
<feature type="domain" description="AB hydrolase-1" evidence="5">
    <location>
        <begin position="114"/>
        <end position="300"/>
    </location>
</feature>
<dbReference type="InterPro" id="IPR000073">
    <property type="entry name" value="AB_hydrolase_1"/>
</dbReference>
<dbReference type="InterPro" id="IPR051601">
    <property type="entry name" value="Serine_prot/Carboxylest_S33"/>
</dbReference>
<keyword evidence="3 7" id="KW-0378">Hydrolase</keyword>
<protein>
    <submittedName>
        <fullName evidence="7">Alpha/beta hydrolase</fullName>
    </submittedName>
</protein>
<accession>A0A3L8P0H4</accession>
<dbReference type="InterPro" id="IPR029058">
    <property type="entry name" value="AB_hydrolase_fold"/>
</dbReference>
<evidence type="ECO:0000256" key="4">
    <source>
        <dbReference type="SAM" id="MobiDB-lite"/>
    </source>
</evidence>
<evidence type="ECO:0000313" key="8">
    <source>
        <dbReference type="Proteomes" id="UP000281708"/>
    </source>
</evidence>
<dbReference type="GO" id="GO:0016787">
    <property type="term" value="F:hydrolase activity"/>
    <property type="evidence" value="ECO:0007669"/>
    <property type="project" value="UniProtKB-KW"/>
</dbReference>
<evidence type="ECO:0000256" key="2">
    <source>
        <dbReference type="ARBA" id="ARBA00022729"/>
    </source>
</evidence>
<dbReference type="Pfam" id="PF08386">
    <property type="entry name" value="Abhydrolase_4"/>
    <property type="match status" value="1"/>
</dbReference>
<keyword evidence="2" id="KW-0732">Signal</keyword>
<proteinExistence type="inferred from homology"/>
<dbReference type="Pfam" id="PF00561">
    <property type="entry name" value="Abhydrolase_1"/>
    <property type="match status" value="1"/>
</dbReference>
<dbReference type="Proteomes" id="UP000281708">
    <property type="component" value="Unassembled WGS sequence"/>
</dbReference>
<dbReference type="OrthoDB" id="3930934at2"/>